<dbReference type="InterPro" id="IPR027417">
    <property type="entry name" value="P-loop_NTPase"/>
</dbReference>
<dbReference type="InterPro" id="IPR050921">
    <property type="entry name" value="T4SS_GSP_E_ATPase"/>
</dbReference>
<dbReference type="SUPFAM" id="SSF49879">
    <property type="entry name" value="SMAD/FHA domain"/>
    <property type="match status" value="1"/>
</dbReference>
<dbReference type="SUPFAM" id="SSF52540">
    <property type="entry name" value="P-loop containing nucleoside triphosphate hydrolases"/>
    <property type="match status" value="1"/>
</dbReference>
<dbReference type="InterPro" id="IPR000253">
    <property type="entry name" value="FHA_dom"/>
</dbReference>
<dbReference type="PANTHER" id="PTHR30486">
    <property type="entry name" value="TWITCHING MOTILITY PROTEIN PILT"/>
    <property type="match status" value="1"/>
</dbReference>
<name>A0A7V0T6R2_UNCW3</name>
<dbReference type="PANTHER" id="PTHR30486:SF15">
    <property type="entry name" value="TYPE II_IV SECRETION SYSTEM ATPASE"/>
    <property type="match status" value="1"/>
</dbReference>
<protein>
    <submittedName>
        <fullName evidence="3">FHA domain-containing protein</fullName>
    </submittedName>
</protein>
<gene>
    <name evidence="3" type="ORF">ENN51_06820</name>
</gene>
<dbReference type="Gene3D" id="3.40.50.300">
    <property type="entry name" value="P-loop containing nucleotide triphosphate hydrolases"/>
    <property type="match status" value="1"/>
</dbReference>
<organism evidence="3">
    <name type="scientific">candidate division WOR-3 bacterium</name>
    <dbReference type="NCBI Taxonomy" id="2052148"/>
    <lineage>
        <taxon>Bacteria</taxon>
        <taxon>Bacteria division WOR-3</taxon>
    </lineage>
</organism>
<dbReference type="Pfam" id="PF00437">
    <property type="entry name" value="T2SSE"/>
    <property type="match status" value="1"/>
</dbReference>
<dbReference type="GO" id="GO:0016887">
    <property type="term" value="F:ATP hydrolysis activity"/>
    <property type="evidence" value="ECO:0007669"/>
    <property type="project" value="InterPro"/>
</dbReference>
<accession>A0A7V0T6R2</accession>
<dbReference type="EMBL" id="DSBX01000256">
    <property type="protein sequence ID" value="HDQ99978.1"/>
    <property type="molecule type" value="Genomic_DNA"/>
</dbReference>
<dbReference type="InterPro" id="IPR008984">
    <property type="entry name" value="SMAD_FHA_dom_sf"/>
</dbReference>
<evidence type="ECO:0000259" key="2">
    <source>
        <dbReference type="PROSITE" id="PS50006"/>
    </source>
</evidence>
<dbReference type="Gene3D" id="3.30.450.380">
    <property type="match status" value="1"/>
</dbReference>
<dbReference type="Pfam" id="PF00498">
    <property type="entry name" value="FHA"/>
    <property type="match status" value="1"/>
</dbReference>
<dbReference type="AlphaFoldDB" id="A0A7V0T6R2"/>
<dbReference type="CDD" id="cd00060">
    <property type="entry name" value="FHA"/>
    <property type="match status" value="1"/>
</dbReference>
<evidence type="ECO:0000313" key="3">
    <source>
        <dbReference type="EMBL" id="HDQ99978.1"/>
    </source>
</evidence>
<feature type="domain" description="FHA" evidence="2">
    <location>
        <begin position="25"/>
        <end position="76"/>
    </location>
</feature>
<dbReference type="Gene3D" id="2.60.200.20">
    <property type="match status" value="1"/>
</dbReference>
<reference evidence="3" key="1">
    <citation type="journal article" date="2020" name="mSystems">
        <title>Genome- and Community-Level Interaction Insights into Carbon Utilization and Element Cycling Functions of Hydrothermarchaeota in Hydrothermal Sediment.</title>
        <authorList>
            <person name="Zhou Z."/>
            <person name="Liu Y."/>
            <person name="Xu W."/>
            <person name="Pan J."/>
            <person name="Luo Z.H."/>
            <person name="Li M."/>
        </authorList>
    </citation>
    <scope>NUCLEOTIDE SEQUENCE [LARGE SCALE GENOMIC DNA]</scope>
    <source>
        <strain evidence="3">SpSt-1182</strain>
    </source>
</reference>
<sequence>MRLIVRDERNGAERVFALDELPMPLTLGRAEDCGLPLPDPSRGISKLQARLELEGDRVCVVDLGKTNRTYLNDQPLPAHRAEPLEPGDCVRIGFYLLEFRDETVAVRERDREEDTSFDGPVWIGGDELFRFMKHVHEVFLERMSKKKRRDEHQDDEDLRAEVRATLGEVMNDTSLPAPGGWSEAALLRELEDYIVGLGPLEKLLADDSVTEVMVNRPDEVYIERAGKLELTPLRFFDHQHIINTIQRIVQPLNRRIDESVPYVDARLKDGSRVHAIIPPLAVKGATITIRKFSKHKFGIEDLVRFGSLDRKMAQFLEWMVLHRASMIISGGTGSGKTTMLNVLSNFIPDGERIITVEDSAELQLNKQHVIALEARPPNIEGKGAITIRDLVRQTLRMRPDRIIVGECRGGEAIDMLQAMNTGHDGSLTTLHANSARDTLSRLETMVMMAEMDLPSRAIREQIAAGIQFVVQTARLADGSRKVTTITEITGLEENAVFTTQDIFVFKQAGFGDDGRVLGEYRATGNVPRFIEGLRERGVRFDMEVFGDV</sequence>
<comment type="similarity">
    <text evidence="1">Belongs to the GSP E family.</text>
</comment>
<proteinExistence type="inferred from homology"/>
<dbReference type="PROSITE" id="PS50006">
    <property type="entry name" value="FHA_DOMAIN"/>
    <property type="match status" value="1"/>
</dbReference>
<dbReference type="SMART" id="SM00240">
    <property type="entry name" value="FHA"/>
    <property type="match status" value="1"/>
</dbReference>
<dbReference type="Proteomes" id="UP000885672">
    <property type="component" value="Unassembled WGS sequence"/>
</dbReference>
<evidence type="ECO:0000256" key="1">
    <source>
        <dbReference type="ARBA" id="ARBA00006611"/>
    </source>
</evidence>
<dbReference type="CDD" id="cd01130">
    <property type="entry name" value="VirB11-like_ATPase"/>
    <property type="match status" value="1"/>
</dbReference>
<dbReference type="InterPro" id="IPR001482">
    <property type="entry name" value="T2SS/T4SS_dom"/>
</dbReference>
<comment type="caution">
    <text evidence="3">The sequence shown here is derived from an EMBL/GenBank/DDBJ whole genome shotgun (WGS) entry which is preliminary data.</text>
</comment>